<organism evidence="2 3">
    <name type="scientific">Baudoinia panamericana (strain UAMH 10762)</name>
    <name type="common">Angels' share fungus</name>
    <name type="synonym">Baudoinia compniacensis (strain UAMH 10762)</name>
    <dbReference type="NCBI Taxonomy" id="717646"/>
    <lineage>
        <taxon>Eukaryota</taxon>
        <taxon>Fungi</taxon>
        <taxon>Dikarya</taxon>
        <taxon>Ascomycota</taxon>
        <taxon>Pezizomycotina</taxon>
        <taxon>Dothideomycetes</taxon>
        <taxon>Dothideomycetidae</taxon>
        <taxon>Mycosphaerellales</taxon>
        <taxon>Teratosphaeriaceae</taxon>
        <taxon>Baudoinia</taxon>
    </lineage>
</organism>
<dbReference type="OrthoDB" id="4161196at2759"/>
<protein>
    <recommendedName>
        <fullName evidence="1">Heterokaryon incompatibility domain-containing protein</fullName>
    </recommendedName>
</protein>
<gene>
    <name evidence="2" type="ORF">BAUCODRAFT_29738</name>
</gene>
<dbReference type="RefSeq" id="XP_007672479.1">
    <property type="nucleotide sequence ID" value="XM_007674289.1"/>
</dbReference>
<dbReference type="InterPro" id="IPR010730">
    <property type="entry name" value="HET"/>
</dbReference>
<dbReference type="PANTHER" id="PTHR33112:SF16">
    <property type="entry name" value="HETEROKARYON INCOMPATIBILITY DOMAIN-CONTAINING PROTEIN"/>
    <property type="match status" value="1"/>
</dbReference>
<dbReference type="HOGENOM" id="CLU_561373_0_0_1"/>
<dbReference type="Proteomes" id="UP000011761">
    <property type="component" value="Unassembled WGS sequence"/>
</dbReference>
<name>M2NP20_BAUPA</name>
<dbReference type="PANTHER" id="PTHR33112">
    <property type="entry name" value="DOMAIN PROTEIN, PUTATIVE-RELATED"/>
    <property type="match status" value="1"/>
</dbReference>
<sequence length="486" mass="54309">MPRDARWHKFKWYDSSYDETNDEPVAIEPSPNVADGMCASCAALHLGQAYNAGGVRTGALYERQDPDHPAFVSMSALLSSGHGCACCDFLFHAIRRALYIRWPGTTTEFDSEEFKEFCEARLEGIESRGTSLTLFAINPKLQGTMRGRGTVELYIAPESSEEDRETRGSLRPCNKDLAADGAALLLAQWLEACNNTHCECQPAASTKHIPKRLLYVGTEQQPALRLCCTNEVAEPYVVLSYCWGLGNDIRTTSENVSIHTVRIEEDNLPKTYSDTIALTRRLGIRWLWIDALCILQDSYKDWDEQAAQMDAVYRNAYLCICASSASGVSEGYIRPRKDLSVRCGYTNVIGARRPLRIAETEDDIPTRNDYLDEPLLQRGWAVQERMLARRAVLFTTRQMLRECANVCVPSLATPLKQMTQSGNGTWPFDVAEKKCPRLAHWNHGMKQCRTTRDACSRGLPTASPLSLAWLSSMLVSSVIATLQVIG</sequence>
<accession>M2NP20</accession>
<dbReference type="GeneID" id="19110999"/>
<dbReference type="STRING" id="717646.M2NP20"/>
<proteinExistence type="predicted"/>
<dbReference type="OMA" id="NNTHCEC"/>
<reference evidence="2 3" key="1">
    <citation type="journal article" date="2012" name="PLoS Pathog.">
        <title>Diverse lifestyles and strategies of plant pathogenesis encoded in the genomes of eighteen Dothideomycetes fungi.</title>
        <authorList>
            <person name="Ohm R.A."/>
            <person name="Feau N."/>
            <person name="Henrissat B."/>
            <person name="Schoch C.L."/>
            <person name="Horwitz B.A."/>
            <person name="Barry K.W."/>
            <person name="Condon B.J."/>
            <person name="Copeland A.C."/>
            <person name="Dhillon B."/>
            <person name="Glaser F."/>
            <person name="Hesse C.N."/>
            <person name="Kosti I."/>
            <person name="LaButti K."/>
            <person name="Lindquist E.A."/>
            <person name="Lucas S."/>
            <person name="Salamov A.A."/>
            <person name="Bradshaw R.E."/>
            <person name="Ciuffetti L."/>
            <person name="Hamelin R.C."/>
            <person name="Kema G.H.J."/>
            <person name="Lawrence C."/>
            <person name="Scott J.A."/>
            <person name="Spatafora J.W."/>
            <person name="Turgeon B.G."/>
            <person name="de Wit P.J.G.M."/>
            <person name="Zhong S."/>
            <person name="Goodwin S.B."/>
            <person name="Grigoriev I.V."/>
        </authorList>
    </citation>
    <scope>NUCLEOTIDE SEQUENCE [LARGE SCALE GENOMIC DNA]</scope>
    <source>
        <strain evidence="2 3">UAMH 10762</strain>
    </source>
</reference>
<dbReference type="AlphaFoldDB" id="M2NP20"/>
<evidence type="ECO:0000259" key="1">
    <source>
        <dbReference type="Pfam" id="PF06985"/>
    </source>
</evidence>
<dbReference type="EMBL" id="KB445550">
    <property type="protein sequence ID" value="EMD01295.1"/>
    <property type="molecule type" value="Genomic_DNA"/>
</dbReference>
<evidence type="ECO:0000313" key="3">
    <source>
        <dbReference type="Proteomes" id="UP000011761"/>
    </source>
</evidence>
<evidence type="ECO:0000313" key="2">
    <source>
        <dbReference type="EMBL" id="EMD01295.1"/>
    </source>
</evidence>
<keyword evidence="3" id="KW-1185">Reference proteome</keyword>
<dbReference type="KEGG" id="bcom:BAUCODRAFT_29738"/>
<dbReference type="Pfam" id="PF06985">
    <property type="entry name" value="HET"/>
    <property type="match status" value="1"/>
</dbReference>
<feature type="domain" description="Heterokaryon incompatibility" evidence="1">
    <location>
        <begin position="236"/>
        <end position="384"/>
    </location>
</feature>
<dbReference type="eggNOG" id="KOG0594">
    <property type="taxonomic scope" value="Eukaryota"/>
</dbReference>